<evidence type="ECO:0000313" key="1">
    <source>
        <dbReference type="EMBL" id="KKN19217.1"/>
    </source>
</evidence>
<proteinExistence type="predicted"/>
<protein>
    <submittedName>
        <fullName evidence="1">Uncharacterized protein</fullName>
    </submittedName>
</protein>
<name>A0A0F9P478_9ZZZZ</name>
<organism evidence="1">
    <name type="scientific">marine sediment metagenome</name>
    <dbReference type="NCBI Taxonomy" id="412755"/>
    <lineage>
        <taxon>unclassified sequences</taxon>
        <taxon>metagenomes</taxon>
        <taxon>ecological metagenomes</taxon>
    </lineage>
</organism>
<dbReference type="AlphaFoldDB" id="A0A0F9P478"/>
<reference evidence="1" key="1">
    <citation type="journal article" date="2015" name="Nature">
        <title>Complex archaea that bridge the gap between prokaryotes and eukaryotes.</title>
        <authorList>
            <person name="Spang A."/>
            <person name="Saw J.H."/>
            <person name="Jorgensen S.L."/>
            <person name="Zaremba-Niedzwiedzka K."/>
            <person name="Martijn J."/>
            <person name="Lind A.E."/>
            <person name="van Eijk R."/>
            <person name="Schleper C."/>
            <person name="Guy L."/>
            <person name="Ettema T.J."/>
        </authorList>
    </citation>
    <scope>NUCLEOTIDE SEQUENCE</scope>
</reference>
<gene>
    <name evidence="1" type="ORF">LCGC14_0947860</name>
</gene>
<comment type="caution">
    <text evidence="1">The sequence shown here is derived from an EMBL/GenBank/DDBJ whole genome shotgun (WGS) entry which is preliminary data.</text>
</comment>
<accession>A0A0F9P478</accession>
<dbReference type="EMBL" id="LAZR01003355">
    <property type="protein sequence ID" value="KKN19217.1"/>
    <property type="molecule type" value="Genomic_DNA"/>
</dbReference>
<sequence>MSSNDKCWKRRPHDWNEHDETRTHLIKKCSVCKGLRWVARRTIVVTLTARQSN</sequence>